<name>A0A200QMB7_MACCD</name>
<dbReference type="OrthoDB" id="1870062at2759"/>
<sequence>MIVVKIMSGDFSTDSRGKNPLVAADVAVMHWNAWNCIKAYHPECVGKDPSFLETGERWTCSSICTVTRENSDSSSAPLVLLSSQFHCIGCPKSVCKRCIRAAEFVNLRRKKSFCNDCLKLVLLIEENVDVDSDGGKVDFKDRETYEFLFKEYWELIKDKEPVTLQDLRFANTLLKKGERYKSESDSDKLFEAEQEDEQLISDFEDNMDDRMEDQASSLMEPPKGLLHAAMKTMKRKLKKKKEFIGWGSRSLIEFLTSIGKDPSKPLSQFDVHGIINVYIHENKLTHPDKKKKVVCDAWLHSIFGKKSVNRNRIYDLLEPHFTENQESLEEDEFSDNSEEEEGVSNTCKRQRRTSLDKKTNEKDNIMVAPRSCFASITAPNIKLVYLKRSLVEDLLKKPDTFEGRVVGSFVRVKCDPNDYFQKNSHQLLQVTGIMKASETGDSSTEIIMQVSNMNKGVHIRMLSDDDFTEEECEDLHQRVKDGQLKKPTIWELEEKARVLHEDITSHWIERELALLRNLIDRANEKGWRREYPS</sequence>
<evidence type="ECO:0000313" key="5">
    <source>
        <dbReference type="Proteomes" id="UP000195402"/>
    </source>
</evidence>
<gene>
    <name evidence="4" type="ORF">BVC80_969g18</name>
</gene>
<dbReference type="InterPro" id="IPR004343">
    <property type="entry name" value="Plus-3_dom"/>
</dbReference>
<dbReference type="InterPro" id="IPR045894">
    <property type="entry name" value="At5g08430-like"/>
</dbReference>
<dbReference type="PROSITE" id="PS51925">
    <property type="entry name" value="SWIB_MDM2"/>
    <property type="match status" value="1"/>
</dbReference>
<dbReference type="Gene3D" id="1.10.245.10">
    <property type="entry name" value="SWIB/MDM2 domain"/>
    <property type="match status" value="1"/>
</dbReference>
<evidence type="ECO:0000256" key="1">
    <source>
        <dbReference type="SAM" id="MobiDB-lite"/>
    </source>
</evidence>
<feature type="compositionally biased region" description="Acidic residues" evidence="1">
    <location>
        <begin position="326"/>
        <end position="342"/>
    </location>
</feature>
<evidence type="ECO:0000259" key="3">
    <source>
        <dbReference type="PROSITE" id="PS51925"/>
    </source>
</evidence>
<dbReference type="GO" id="GO:0003677">
    <property type="term" value="F:DNA binding"/>
    <property type="evidence" value="ECO:0007669"/>
    <property type="project" value="InterPro"/>
</dbReference>
<dbReference type="InParanoid" id="A0A200QMB7"/>
<dbReference type="SMART" id="SM00719">
    <property type="entry name" value="Plus3"/>
    <property type="match status" value="1"/>
</dbReference>
<feature type="domain" description="DM2" evidence="3">
    <location>
        <begin position="240"/>
        <end position="323"/>
    </location>
</feature>
<feature type="region of interest" description="Disordered" evidence="1">
    <location>
        <begin position="325"/>
        <end position="356"/>
    </location>
</feature>
<evidence type="ECO:0000259" key="2">
    <source>
        <dbReference type="PROSITE" id="PS51360"/>
    </source>
</evidence>
<dbReference type="Gene3D" id="3.30.40.10">
    <property type="entry name" value="Zinc/RING finger domain, C3HC4 (zinc finger)"/>
    <property type="match status" value="1"/>
</dbReference>
<accession>A0A200QMB7</accession>
<dbReference type="PANTHER" id="PTHR46851">
    <property type="entry name" value="OS01G0884500 PROTEIN"/>
    <property type="match status" value="1"/>
</dbReference>
<organism evidence="4 5">
    <name type="scientific">Macleaya cordata</name>
    <name type="common">Five-seeded plume-poppy</name>
    <name type="synonym">Bocconia cordata</name>
    <dbReference type="NCBI Taxonomy" id="56857"/>
    <lineage>
        <taxon>Eukaryota</taxon>
        <taxon>Viridiplantae</taxon>
        <taxon>Streptophyta</taxon>
        <taxon>Embryophyta</taxon>
        <taxon>Tracheophyta</taxon>
        <taxon>Spermatophyta</taxon>
        <taxon>Magnoliopsida</taxon>
        <taxon>Ranunculales</taxon>
        <taxon>Papaveraceae</taxon>
        <taxon>Papaveroideae</taxon>
        <taxon>Macleaya</taxon>
    </lineage>
</organism>
<evidence type="ECO:0000313" key="4">
    <source>
        <dbReference type="EMBL" id="OVA11614.1"/>
    </source>
</evidence>
<dbReference type="InterPro" id="IPR003121">
    <property type="entry name" value="SWIB_MDM2_domain"/>
</dbReference>
<dbReference type="AlphaFoldDB" id="A0A200QMB7"/>
<dbReference type="InterPro" id="IPR036128">
    <property type="entry name" value="Plus3-like_sf"/>
</dbReference>
<dbReference type="STRING" id="56857.A0A200QMB7"/>
<dbReference type="InterPro" id="IPR058668">
    <property type="entry name" value="NERD_dom"/>
</dbReference>
<dbReference type="EMBL" id="MVGT01001602">
    <property type="protein sequence ID" value="OVA11614.1"/>
    <property type="molecule type" value="Genomic_DNA"/>
</dbReference>
<dbReference type="Proteomes" id="UP000195402">
    <property type="component" value="Unassembled WGS sequence"/>
</dbReference>
<dbReference type="SUPFAM" id="SSF159042">
    <property type="entry name" value="Plus3-like"/>
    <property type="match status" value="1"/>
</dbReference>
<protein>
    <submittedName>
        <fullName evidence="4">SWIB/MDM2 domain</fullName>
    </submittedName>
</protein>
<proteinExistence type="predicted"/>
<reference evidence="4 5" key="1">
    <citation type="journal article" date="2017" name="Mol. Plant">
        <title>The Genome of Medicinal Plant Macleaya cordata Provides New Insights into Benzylisoquinoline Alkaloids Metabolism.</title>
        <authorList>
            <person name="Liu X."/>
            <person name="Liu Y."/>
            <person name="Huang P."/>
            <person name="Ma Y."/>
            <person name="Qing Z."/>
            <person name="Tang Q."/>
            <person name="Cao H."/>
            <person name="Cheng P."/>
            <person name="Zheng Y."/>
            <person name="Yuan Z."/>
            <person name="Zhou Y."/>
            <person name="Liu J."/>
            <person name="Tang Z."/>
            <person name="Zhuo Y."/>
            <person name="Zhang Y."/>
            <person name="Yu L."/>
            <person name="Huang J."/>
            <person name="Yang P."/>
            <person name="Peng Q."/>
            <person name="Zhang J."/>
            <person name="Jiang W."/>
            <person name="Zhang Z."/>
            <person name="Lin K."/>
            <person name="Ro D.K."/>
            <person name="Chen X."/>
            <person name="Xiong X."/>
            <person name="Shang Y."/>
            <person name="Huang S."/>
            <person name="Zeng J."/>
        </authorList>
    </citation>
    <scope>NUCLEOTIDE SEQUENCE [LARGE SCALE GENOMIC DNA]</scope>
    <source>
        <strain evidence="5">cv. BLH2017</strain>
        <tissue evidence="4">Root</tissue>
    </source>
</reference>
<comment type="caution">
    <text evidence="4">The sequence shown here is derived from an EMBL/GenBank/DDBJ whole genome shotgun (WGS) entry which is preliminary data.</text>
</comment>
<feature type="domain" description="Plus3" evidence="2">
    <location>
        <begin position="375"/>
        <end position="504"/>
    </location>
</feature>
<dbReference type="InterPro" id="IPR036885">
    <property type="entry name" value="SWIB_MDM2_dom_sf"/>
</dbReference>
<dbReference type="Gene3D" id="3.90.70.200">
    <property type="entry name" value="Plus-3 domain"/>
    <property type="match status" value="1"/>
</dbReference>
<dbReference type="FunCoup" id="A0A200QMB7">
    <property type="interactions" value="329"/>
</dbReference>
<dbReference type="OMA" id="THWIPRE"/>
<dbReference type="Pfam" id="PF03126">
    <property type="entry name" value="Plus-3"/>
    <property type="match status" value="1"/>
</dbReference>
<dbReference type="CDD" id="cd10567">
    <property type="entry name" value="SWIB-MDM2_like"/>
    <property type="match status" value="1"/>
</dbReference>
<dbReference type="InterPro" id="IPR013083">
    <property type="entry name" value="Znf_RING/FYVE/PHD"/>
</dbReference>
<keyword evidence="5" id="KW-1185">Reference proteome</keyword>
<dbReference type="Pfam" id="PF25980">
    <property type="entry name" value="NERD_plant"/>
    <property type="match status" value="1"/>
</dbReference>
<dbReference type="PANTHER" id="PTHR46851:SF11">
    <property type="entry name" value="GYF DOMAIN-CONTAINING PROTEIN"/>
    <property type="match status" value="1"/>
</dbReference>
<dbReference type="PROSITE" id="PS51360">
    <property type="entry name" value="PLUS3"/>
    <property type="match status" value="1"/>
</dbReference>
<dbReference type="Pfam" id="PF02201">
    <property type="entry name" value="SWIB"/>
    <property type="match status" value="1"/>
</dbReference>
<dbReference type="SUPFAM" id="SSF47592">
    <property type="entry name" value="SWIB/MDM2 domain"/>
    <property type="match status" value="1"/>
</dbReference>